<evidence type="ECO:0000256" key="8">
    <source>
        <dbReference type="PIRSR" id="PIRSR000412-50"/>
    </source>
</evidence>
<gene>
    <name evidence="11" type="ORF">INT43_008133</name>
</gene>
<comment type="cofactor">
    <cofactor evidence="2 8 9">
        <name>pyridoxal 5'-phosphate</name>
        <dbReference type="ChEBI" id="CHEBI:597326"/>
    </cofactor>
</comment>
<comment type="similarity">
    <text evidence="4 9">Belongs to the SHMT family.</text>
</comment>
<dbReference type="FunFam" id="3.40.640.10:FF:000050">
    <property type="entry name" value="Serine hydroxymethyltransferase"/>
    <property type="match status" value="1"/>
</dbReference>
<dbReference type="SUPFAM" id="SSF53383">
    <property type="entry name" value="PLP-dependent transferases"/>
    <property type="match status" value="1"/>
</dbReference>
<dbReference type="CDD" id="cd00378">
    <property type="entry name" value="SHMT"/>
    <property type="match status" value="1"/>
</dbReference>
<keyword evidence="6 9" id="KW-0808">Transferase</keyword>
<dbReference type="EC" id="2.1.2.1" evidence="9"/>
<reference evidence="11" key="1">
    <citation type="submission" date="2020-12" db="EMBL/GenBank/DDBJ databases">
        <title>Metabolic potential, ecology and presence of endohyphal bacteria is reflected in genomic diversity of Mucoromycotina.</title>
        <authorList>
            <person name="Muszewska A."/>
            <person name="Okrasinska A."/>
            <person name="Steczkiewicz K."/>
            <person name="Drgas O."/>
            <person name="Orlowska M."/>
            <person name="Perlinska-Lenart U."/>
            <person name="Aleksandrzak-Piekarczyk T."/>
            <person name="Szatraj K."/>
            <person name="Zielenkiewicz U."/>
            <person name="Pilsyk S."/>
            <person name="Malc E."/>
            <person name="Mieczkowski P."/>
            <person name="Kruszewska J.S."/>
            <person name="Biernat P."/>
            <person name="Pawlowska J."/>
        </authorList>
    </citation>
    <scope>NUCLEOTIDE SEQUENCE</scope>
    <source>
        <strain evidence="11">WA0000067209</strain>
    </source>
</reference>
<evidence type="ECO:0000256" key="9">
    <source>
        <dbReference type="RuleBase" id="RU000585"/>
    </source>
</evidence>
<dbReference type="InterPro" id="IPR049943">
    <property type="entry name" value="Ser_HO-MeTrfase-like"/>
</dbReference>
<dbReference type="EMBL" id="JAEPQZ010000019">
    <property type="protein sequence ID" value="KAG2171753.1"/>
    <property type="molecule type" value="Genomic_DNA"/>
</dbReference>
<dbReference type="UniPathway" id="UPA00193"/>
<accession>A0A8H7PD99</accession>
<dbReference type="Proteomes" id="UP000654370">
    <property type="component" value="Unassembled WGS sequence"/>
</dbReference>
<comment type="catalytic activity">
    <reaction evidence="1 9">
        <text>(6R)-5,10-methylene-5,6,7,8-tetrahydrofolate + glycine + H2O = (6S)-5,6,7,8-tetrahydrofolate + L-serine</text>
        <dbReference type="Rhea" id="RHEA:15481"/>
        <dbReference type="ChEBI" id="CHEBI:15377"/>
        <dbReference type="ChEBI" id="CHEBI:15636"/>
        <dbReference type="ChEBI" id="CHEBI:33384"/>
        <dbReference type="ChEBI" id="CHEBI:57305"/>
        <dbReference type="ChEBI" id="CHEBI:57453"/>
        <dbReference type="EC" id="2.1.2.1"/>
    </reaction>
</comment>
<proteinExistence type="inferred from homology"/>
<evidence type="ECO:0000256" key="4">
    <source>
        <dbReference type="ARBA" id="ARBA00006376"/>
    </source>
</evidence>
<dbReference type="OrthoDB" id="10265628at2759"/>
<dbReference type="NCBIfam" id="NF000586">
    <property type="entry name" value="PRK00011.1"/>
    <property type="match status" value="1"/>
</dbReference>
<sequence length="467" mass="51588">MSVRQIDPWNSVLHTPLEQEDKEVYDIVENEKYRQWSGLELIASENFTSQATIEANGTALTNKYSEGLPGARYYGGNEHIDELENLCRKRALAAFGLNPEQWGVNVQPYSGSTANFAALTALIQPQDRLMGLDLPSGGHLTHGYQTNKKKISSSSIYFASMPYQVDQATGYIDYDRLEQNAGLFRPKLLICGGSAYPREWDYARFRKIADQHGAYVMCDMAHISGLVATGEASSPFDFCDVVTTTTHKTLRGPRAGLIFFRRDKGDDLENRVNQAVFPSCQGGPHNNTIAAIAVTLKQAASPEFKRYAQQVRANAVAMAEALKKNGYKLATDGTDNHLILWDLKPQKLTGSKVERICDMAHITINKNSIAGDKSAVTPGGVRLGSSALTSRSMKEEDFVKVAEFLHRTVQIAVAVQDKAGSKMMKDFVAALEGNEEIAQLKKEVIEFARSFPMPGFDPTKIKATVQY</sequence>
<dbReference type="GO" id="GO:0019264">
    <property type="term" value="P:glycine biosynthetic process from serine"/>
    <property type="evidence" value="ECO:0007669"/>
    <property type="project" value="InterPro"/>
</dbReference>
<name>A0A8H7PD99_MORIS</name>
<evidence type="ECO:0000313" key="11">
    <source>
        <dbReference type="EMBL" id="KAG2171753.1"/>
    </source>
</evidence>
<dbReference type="Pfam" id="PF00464">
    <property type="entry name" value="SHMT"/>
    <property type="match status" value="1"/>
</dbReference>
<dbReference type="GO" id="GO:0005739">
    <property type="term" value="C:mitochondrion"/>
    <property type="evidence" value="ECO:0007669"/>
    <property type="project" value="TreeGrafter"/>
</dbReference>
<comment type="pathway">
    <text evidence="3 9">One-carbon metabolism; tetrahydrofolate interconversion.</text>
</comment>
<dbReference type="InterPro" id="IPR015422">
    <property type="entry name" value="PyrdxlP-dep_Trfase_small"/>
</dbReference>
<dbReference type="Gene3D" id="3.90.1150.10">
    <property type="entry name" value="Aspartate Aminotransferase, domain 1"/>
    <property type="match status" value="1"/>
</dbReference>
<evidence type="ECO:0000256" key="5">
    <source>
        <dbReference type="ARBA" id="ARBA00022563"/>
    </source>
</evidence>
<evidence type="ECO:0000256" key="3">
    <source>
        <dbReference type="ARBA" id="ARBA00004777"/>
    </source>
</evidence>
<evidence type="ECO:0000256" key="7">
    <source>
        <dbReference type="ARBA" id="ARBA00022898"/>
    </source>
</evidence>
<dbReference type="AlphaFoldDB" id="A0A8H7PD99"/>
<dbReference type="GO" id="GO:0035999">
    <property type="term" value="P:tetrahydrofolate interconversion"/>
    <property type="evidence" value="ECO:0007669"/>
    <property type="project" value="UniProtKB-UniPathway"/>
</dbReference>
<keyword evidence="12" id="KW-1185">Reference proteome</keyword>
<comment type="caution">
    <text evidence="11">The sequence shown here is derived from an EMBL/GenBank/DDBJ whole genome shotgun (WGS) entry which is preliminary data.</text>
</comment>
<evidence type="ECO:0000256" key="6">
    <source>
        <dbReference type="ARBA" id="ARBA00022679"/>
    </source>
</evidence>
<feature type="modified residue" description="N6-(pyridoxal phosphate)lysine" evidence="8">
    <location>
        <position position="248"/>
    </location>
</feature>
<dbReference type="InterPro" id="IPR019798">
    <property type="entry name" value="Ser_HO-MeTrfase_PLP_BS"/>
</dbReference>
<protein>
    <recommendedName>
        <fullName evidence="9">Serine hydroxymethyltransferase</fullName>
        <ecNumber evidence="9">2.1.2.1</ecNumber>
    </recommendedName>
</protein>
<comment type="function">
    <text evidence="9">Interconversion of serine and glycine.</text>
</comment>
<dbReference type="InterPro" id="IPR015424">
    <property type="entry name" value="PyrdxlP-dep_Trfase"/>
</dbReference>
<dbReference type="PANTHER" id="PTHR11680">
    <property type="entry name" value="SERINE HYDROXYMETHYLTRANSFERASE"/>
    <property type="match status" value="1"/>
</dbReference>
<dbReference type="PANTHER" id="PTHR11680:SF35">
    <property type="entry name" value="SERINE HYDROXYMETHYLTRANSFERASE 1"/>
    <property type="match status" value="1"/>
</dbReference>
<dbReference type="InterPro" id="IPR039429">
    <property type="entry name" value="SHMT-like_dom"/>
</dbReference>
<evidence type="ECO:0000259" key="10">
    <source>
        <dbReference type="Pfam" id="PF00464"/>
    </source>
</evidence>
<dbReference type="PROSITE" id="PS00096">
    <property type="entry name" value="SHMT"/>
    <property type="match status" value="1"/>
</dbReference>
<keyword evidence="5 9" id="KW-0554">One-carbon metabolism</keyword>
<dbReference type="InterPro" id="IPR001085">
    <property type="entry name" value="Ser_HO-MeTrfase"/>
</dbReference>
<organism evidence="11 12">
    <name type="scientific">Mortierella isabellina</name>
    <name type="common">Filamentous fungus</name>
    <name type="synonym">Umbelopsis isabellina</name>
    <dbReference type="NCBI Taxonomy" id="91625"/>
    <lineage>
        <taxon>Eukaryota</taxon>
        <taxon>Fungi</taxon>
        <taxon>Fungi incertae sedis</taxon>
        <taxon>Mucoromycota</taxon>
        <taxon>Mucoromycotina</taxon>
        <taxon>Umbelopsidomycetes</taxon>
        <taxon>Umbelopsidales</taxon>
        <taxon>Umbelopsidaceae</taxon>
        <taxon>Umbelopsis</taxon>
    </lineage>
</organism>
<dbReference type="InterPro" id="IPR015421">
    <property type="entry name" value="PyrdxlP-dep_Trfase_major"/>
</dbReference>
<dbReference type="GO" id="GO:0004372">
    <property type="term" value="F:glycine hydroxymethyltransferase activity"/>
    <property type="evidence" value="ECO:0007669"/>
    <property type="project" value="UniProtKB-EC"/>
</dbReference>
<dbReference type="GO" id="GO:0030170">
    <property type="term" value="F:pyridoxal phosphate binding"/>
    <property type="evidence" value="ECO:0007669"/>
    <property type="project" value="InterPro"/>
</dbReference>
<dbReference type="HAMAP" id="MF_00051">
    <property type="entry name" value="SHMT"/>
    <property type="match status" value="1"/>
</dbReference>
<keyword evidence="7 8" id="KW-0663">Pyridoxal phosphate</keyword>
<evidence type="ECO:0000256" key="2">
    <source>
        <dbReference type="ARBA" id="ARBA00001933"/>
    </source>
</evidence>
<evidence type="ECO:0000256" key="1">
    <source>
        <dbReference type="ARBA" id="ARBA00001528"/>
    </source>
</evidence>
<dbReference type="PIRSF" id="PIRSF000412">
    <property type="entry name" value="SHMT"/>
    <property type="match status" value="1"/>
</dbReference>
<dbReference type="Gene3D" id="3.40.640.10">
    <property type="entry name" value="Type I PLP-dependent aspartate aminotransferase-like (Major domain)"/>
    <property type="match status" value="1"/>
</dbReference>
<evidence type="ECO:0000313" key="12">
    <source>
        <dbReference type="Proteomes" id="UP000654370"/>
    </source>
</evidence>
<feature type="domain" description="Serine hydroxymethyltransferase-like" evidence="10">
    <location>
        <begin position="17"/>
        <end position="404"/>
    </location>
</feature>